<sequence length="200" mass="22882">MTSSGVLAVAVWICFAILVASGWRTSLFPAAVKSTVIVIGLSWLLLRNWTFMLAYGHQINGAWLWWIIMAILLLRQQTLSQLLALCGHTAMVAAIWMWLELLSRFSLQMSESLYHFWLIAGVFSCYMLLFTTEWSMQWMILTFGLTLGEVLVHLRLHSLISAGEGQIQDVWWLTFLIVRLLSAMLEWIRGKFLRGLIGSE</sequence>
<reference evidence="2 3" key="1">
    <citation type="submission" date="2020-05" db="EMBL/GenBank/DDBJ databases">
        <title>Whole genome sequencing and identification of novel metabolites from Paenibacillus alvei strain JR949.</title>
        <authorList>
            <person name="Rajendhran J."/>
            <person name="Sree Pranav P."/>
            <person name="Mahalakshmi B."/>
            <person name="Karthikeyan R."/>
        </authorList>
    </citation>
    <scope>NUCLEOTIDE SEQUENCE [LARGE SCALE GENOMIC DNA]</scope>
    <source>
        <strain evidence="2 3">JR949</strain>
    </source>
</reference>
<comment type="caution">
    <text evidence="2">The sequence shown here is derived from an EMBL/GenBank/DDBJ whole genome shotgun (WGS) entry which is preliminary data.</text>
</comment>
<keyword evidence="1" id="KW-0812">Transmembrane</keyword>
<dbReference type="AlphaFoldDB" id="A0AAP6ZUI9"/>
<feature type="transmembrane region" description="Helical" evidence="1">
    <location>
        <begin position="52"/>
        <end position="74"/>
    </location>
</feature>
<organism evidence="2 3">
    <name type="scientific">Paenibacillus alvei</name>
    <name type="common">Bacillus alvei</name>
    <dbReference type="NCBI Taxonomy" id="44250"/>
    <lineage>
        <taxon>Bacteria</taxon>
        <taxon>Bacillati</taxon>
        <taxon>Bacillota</taxon>
        <taxon>Bacilli</taxon>
        <taxon>Bacillales</taxon>
        <taxon>Paenibacillaceae</taxon>
        <taxon>Paenibacillus</taxon>
    </lineage>
</organism>
<evidence type="ECO:0000313" key="2">
    <source>
        <dbReference type="EMBL" id="NOJ69059.1"/>
    </source>
</evidence>
<evidence type="ECO:0000313" key="3">
    <source>
        <dbReference type="Proteomes" id="UP000552038"/>
    </source>
</evidence>
<evidence type="ECO:0000256" key="1">
    <source>
        <dbReference type="SAM" id="Phobius"/>
    </source>
</evidence>
<keyword evidence="1" id="KW-1133">Transmembrane helix</keyword>
<keyword evidence="1" id="KW-0472">Membrane</keyword>
<feature type="transmembrane region" description="Helical" evidence="1">
    <location>
        <begin position="81"/>
        <end position="99"/>
    </location>
</feature>
<accession>A0AAP6ZUI9</accession>
<protein>
    <submittedName>
        <fullName evidence="2">Uncharacterized protein</fullName>
    </submittedName>
</protein>
<name>A0AAP6ZUI9_PAEAL</name>
<feature type="transmembrane region" description="Helical" evidence="1">
    <location>
        <begin position="114"/>
        <end position="131"/>
    </location>
</feature>
<gene>
    <name evidence="2" type="ORF">HMI46_00635</name>
</gene>
<dbReference type="EMBL" id="JABFOR010000001">
    <property type="protein sequence ID" value="NOJ69059.1"/>
    <property type="molecule type" value="Genomic_DNA"/>
</dbReference>
<proteinExistence type="predicted"/>
<feature type="transmembrane region" description="Helical" evidence="1">
    <location>
        <begin position="6"/>
        <end position="23"/>
    </location>
</feature>
<dbReference type="Proteomes" id="UP000552038">
    <property type="component" value="Unassembled WGS sequence"/>
</dbReference>
<dbReference type="RefSeq" id="WP_171414348.1">
    <property type="nucleotide sequence ID" value="NZ_JABFOR010000001.1"/>
</dbReference>